<evidence type="ECO:0000256" key="1">
    <source>
        <dbReference type="SAM" id="MobiDB-lite"/>
    </source>
</evidence>
<feature type="region of interest" description="Disordered" evidence="1">
    <location>
        <begin position="231"/>
        <end position="276"/>
    </location>
</feature>
<keyword evidence="3" id="KW-1185">Reference proteome</keyword>
<comment type="caution">
    <text evidence="2">The sequence shown here is derived from an EMBL/GenBank/DDBJ whole genome shotgun (WGS) entry which is preliminary data.</text>
</comment>
<feature type="compositionally biased region" description="Basic and acidic residues" evidence="1">
    <location>
        <begin position="121"/>
        <end position="138"/>
    </location>
</feature>
<dbReference type="HOGENOM" id="CLU_652262_0_0_1"/>
<feature type="compositionally biased region" description="Basic and acidic residues" evidence="1">
    <location>
        <begin position="264"/>
        <end position="273"/>
    </location>
</feature>
<feature type="compositionally biased region" description="Basic and acidic residues" evidence="1">
    <location>
        <begin position="324"/>
        <end position="341"/>
    </location>
</feature>
<dbReference type="eggNOG" id="ENOG502T1EQ">
    <property type="taxonomic scope" value="Eukaryota"/>
</dbReference>
<accession>G7DUG6</accession>
<name>G7DUG6_MIXOS</name>
<feature type="region of interest" description="Disordered" evidence="1">
    <location>
        <begin position="1"/>
        <end position="200"/>
    </location>
</feature>
<dbReference type="InParanoid" id="G7DUG6"/>
<reference evidence="2 3" key="1">
    <citation type="journal article" date="2011" name="J. Gen. Appl. Microbiol.">
        <title>Draft genome sequencing of the enigmatic basidiomycete Mixia osmundae.</title>
        <authorList>
            <person name="Nishida H."/>
            <person name="Nagatsuka Y."/>
            <person name="Sugiyama J."/>
        </authorList>
    </citation>
    <scope>NUCLEOTIDE SEQUENCE [LARGE SCALE GENOMIC DNA]</scope>
    <source>
        <strain evidence="3">CBS 9802 / IAM 14324 / JCM 22182 / KY 12970</strain>
    </source>
</reference>
<feature type="region of interest" description="Disordered" evidence="1">
    <location>
        <begin position="306"/>
        <end position="376"/>
    </location>
</feature>
<dbReference type="AlphaFoldDB" id="G7DUG6"/>
<organism evidence="2 3">
    <name type="scientific">Mixia osmundae (strain CBS 9802 / IAM 14324 / JCM 22182 / KY 12970)</name>
    <dbReference type="NCBI Taxonomy" id="764103"/>
    <lineage>
        <taxon>Eukaryota</taxon>
        <taxon>Fungi</taxon>
        <taxon>Dikarya</taxon>
        <taxon>Basidiomycota</taxon>
        <taxon>Pucciniomycotina</taxon>
        <taxon>Mixiomycetes</taxon>
        <taxon>Mixiales</taxon>
        <taxon>Mixiaceae</taxon>
        <taxon>Mixia</taxon>
    </lineage>
</organism>
<feature type="compositionally biased region" description="Low complexity" evidence="1">
    <location>
        <begin position="306"/>
        <end position="323"/>
    </location>
</feature>
<reference evidence="2 3" key="2">
    <citation type="journal article" date="2012" name="Open Biol.">
        <title>Characteristics of nucleosomes and linker DNA regions on the genome of the basidiomycete Mixia osmundae revealed by mono- and dinucleosome mapping.</title>
        <authorList>
            <person name="Nishida H."/>
            <person name="Kondo S."/>
            <person name="Matsumoto T."/>
            <person name="Suzuki Y."/>
            <person name="Yoshikawa H."/>
            <person name="Taylor T.D."/>
            <person name="Sugiyama J."/>
        </authorList>
    </citation>
    <scope>NUCLEOTIDE SEQUENCE [LARGE SCALE GENOMIC DNA]</scope>
    <source>
        <strain evidence="3">CBS 9802 / IAM 14324 / JCM 22182 / KY 12970</strain>
    </source>
</reference>
<protein>
    <submittedName>
        <fullName evidence="2">Uncharacterized protein</fullName>
    </submittedName>
</protein>
<sequence>MRSSEDSMPAVLVQSPSDSTLAESGSATAQHPLDDHAYFPRRREHGRPDRPAGLTSDEEDEEEQDELASLEQDHLAHKRRNKGKQKAVFVTPPSSTASPLGDGQDNRDESDSELTEAQTMEQERRIAENLRRMSLNEKQRRKQARKQSVQTVGPLGPAPLPSAIGSAVTDLTRRGTTLIRSGSSAARRRSTRDPATDRIRLGKAHRLSSLGGDQWHEVALEDRVLSREDFELSPVSPGSEGNAISPVSSESRPRPALAMSSQTRRQESTESDRAAGALARGSQFIEDLDAQLVRQPKLSVDVQSMSSGSASLSARTSATSVTSADEHSKGMDDIFRPETNKRTSSSTVSTLSTVVPSSPQLERVPPLSSTHLMDDADSRQNDGIQVRVLTWSEWFCCCGLFAGMNEQDESEDQAGRTNPME</sequence>
<feature type="compositionally biased region" description="Basic residues" evidence="1">
    <location>
        <begin position="76"/>
        <end position="85"/>
    </location>
</feature>
<dbReference type="RefSeq" id="XP_014569657.1">
    <property type="nucleotide sequence ID" value="XM_014714171.1"/>
</dbReference>
<dbReference type="Proteomes" id="UP000009131">
    <property type="component" value="Unassembled WGS sequence"/>
</dbReference>
<feature type="compositionally biased region" description="Polar residues" evidence="1">
    <location>
        <begin position="14"/>
        <end position="29"/>
    </location>
</feature>
<evidence type="ECO:0000313" key="2">
    <source>
        <dbReference type="EMBL" id="GAA94226.1"/>
    </source>
</evidence>
<proteinExistence type="predicted"/>
<evidence type="ECO:0000313" key="3">
    <source>
        <dbReference type="Proteomes" id="UP000009131"/>
    </source>
</evidence>
<feature type="compositionally biased region" description="Acidic residues" evidence="1">
    <location>
        <begin position="56"/>
        <end position="68"/>
    </location>
</feature>
<gene>
    <name evidence="2" type="primary">Mo00875</name>
    <name evidence="2" type="ORF">E5Q_00875</name>
</gene>
<feature type="compositionally biased region" description="Basic and acidic residues" evidence="1">
    <location>
        <begin position="191"/>
        <end position="200"/>
    </location>
</feature>
<feature type="compositionally biased region" description="Low complexity" evidence="1">
    <location>
        <begin position="343"/>
        <end position="359"/>
    </location>
</feature>
<dbReference type="EMBL" id="BABT02000028">
    <property type="protein sequence ID" value="GAA94226.1"/>
    <property type="molecule type" value="Genomic_DNA"/>
</dbReference>
<dbReference type="OMA" id="FPRRREH"/>